<organism evidence="1 2">
    <name type="scientific">Paenibacillus swuensis</name>
    <dbReference type="NCBI Taxonomy" id="1178515"/>
    <lineage>
        <taxon>Bacteria</taxon>
        <taxon>Bacillati</taxon>
        <taxon>Bacillota</taxon>
        <taxon>Bacilli</taxon>
        <taxon>Bacillales</taxon>
        <taxon>Paenibacillaceae</taxon>
        <taxon>Paenibacillus</taxon>
    </lineage>
</organism>
<name>A0A172TNQ2_9BACL</name>
<accession>A0A172TNQ2</accession>
<dbReference type="KEGG" id="pswu:SY83_00170"/>
<sequence length="416" mass="47476">MPENVYHYLHGKAVSQEFSAELAQHPLTVAINPATLESVRKALKERLNSAVPSDPSHPLPSPTLHEQNMLDRIRQQTDRLNANNVTRTGAYLDMYRHLPELHWALLAHMVSRNGGWSMTDLKGELVPRLITPKQGEAIFRFLEYANNYIFQDAYPQLLLYAESLKLGKPLFHLLPQLRISAFMQPFWEAFWRTKDSGLLTVALIINEQHYIERRIVQQPDVQSNVLQSLQFQAQAFLQLNQVVFPYTTDPLLSRAPGAGAHLRLAGLVLEDFKDLAERINVGKALYTILFGFEDLLEGTRRYASAEPHTGSRADYWPHLFARIKKASPYTTYTERLDGCRLKPGAAPLYSPALRDAWPDTAIEPPEAFDWFDSLQALRFFKPLRAPHSFDMTNEYCFGLNKIELAVLAGEHLLDEK</sequence>
<proteinExistence type="predicted"/>
<keyword evidence="2" id="KW-1185">Reference proteome</keyword>
<dbReference type="Proteomes" id="UP000076927">
    <property type="component" value="Chromosome"/>
</dbReference>
<dbReference type="STRING" id="1178515.SY83_00170"/>
<evidence type="ECO:0008006" key="3">
    <source>
        <dbReference type="Google" id="ProtNLM"/>
    </source>
</evidence>
<gene>
    <name evidence="1" type="ORF">SY83_00170</name>
</gene>
<dbReference type="InterPro" id="IPR019658">
    <property type="entry name" value="DUF2515"/>
</dbReference>
<dbReference type="AlphaFoldDB" id="A0A172TNQ2"/>
<reference evidence="1 2" key="1">
    <citation type="submission" date="2015-01" db="EMBL/GenBank/DDBJ databases">
        <title>Paenibacillus swuensis/DY6/whole genome sequencing.</title>
        <authorList>
            <person name="Kim M.K."/>
            <person name="Srinivasan S."/>
            <person name="Lee J.-J."/>
        </authorList>
    </citation>
    <scope>NUCLEOTIDE SEQUENCE [LARGE SCALE GENOMIC DNA]</scope>
    <source>
        <strain evidence="1 2">DY6</strain>
    </source>
</reference>
<protein>
    <recommendedName>
        <fullName evidence="3">DUF2515 domain-containing protein</fullName>
    </recommendedName>
</protein>
<evidence type="ECO:0000313" key="1">
    <source>
        <dbReference type="EMBL" id="ANE48606.1"/>
    </source>
</evidence>
<dbReference type="Pfam" id="PF10720">
    <property type="entry name" value="DUF2515"/>
    <property type="match status" value="1"/>
</dbReference>
<dbReference type="EMBL" id="CP011388">
    <property type="protein sequence ID" value="ANE48606.1"/>
    <property type="molecule type" value="Genomic_DNA"/>
</dbReference>
<evidence type="ECO:0000313" key="2">
    <source>
        <dbReference type="Proteomes" id="UP000076927"/>
    </source>
</evidence>
<dbReference type="PATRIC" id="fig|1178515.4.peg.37"/>